<keyword evidence="1" id="KW-0472">Membrane</keyword>
<protein>
    <recommendedName>
        <fullName evidence="4">Sulphur transport domain-containing protein</fullName>
    </recommendedName>
</protein>
<keyword evidence="1" id="KW-1133">Transmembrane helix</keyword>
<feature type="transmembrane region" description="Helical" evidence="1">
    <location>
        <begin position="89"/>
        <end position="110"/>
    </location>
</feature>
<keyword evidence="1" id="KW-0812">Transmembrane</keyword>
<dbReference type="Proteomes" id="UP000190834">
    <property type="component" value="Unassembled WGS sequence"/>
</dbReference>
<evidence type="ECO:0000313" key="3">
    <source>
        <dbReference type="Proteomes" id="UP000190834"/>
    </source>
</evidence>
<keyword evidence="3" id="KW-1185">Reference proteome</keyword>
<gene>
    <name evidence="2" type="ORF">SAMN02745782_00293</name>
</gene>
<organism evidence="2 3">
    <name type="scientific">Vibrio cincinnatiensis DSM 19608</name>
    <dbReference type="NCBI Taxonomy" id="1123491"/>
    <lineage>
        <taxon>Bacteria</taxon>
        <taxon>Pseudomonadati</taxon>
        <taxon>Pseudomonadota</taxon>
        <taxon>Gammaproteobacteria</taxon>
        <taxon>Vibrionales</taxon>
        <taxon>Vibrionaceae</taxon>
        <taxon>Vibrio</taxon>
    </lineage>
</organism>
<feature type="transmembrane region" description="Helical" evidence="1">
    <location>
        <begin position="122"/>
        <end position="139"/>
    </location>
</feature>
<dbReference type="AlphaFoldDB" id="A0A1T4KNA0"/>
<evidence type="ECO:0000313" key="2">
    <source>
        <dbReference type="EMBL" id="SJZ43886.1"/>
    </source>
</evidence>
<evidence type="ECO:0000256" key="1">
    <source>
        <dbReference type="SAM" id="Phobius"/>
    </source>
</evidence>
<dbReference type="Pfam" id="PF20398">
    <property type="entry name" value="DUF6691"/>
    <property type="match status" value="1"/>
</dbReference>
<feature type="transmembrane region" description="Helical" evidence="1">
    <location>
        <begin position="45"/>
        <end position="64"/>
    </location>
</feature>
<dbReference type="InterPro" id="IPR046513">
    <property type="entry name" value="DUF6691"/>
</dbReference>
<evidence type="ECO:0008006" key="4">
    <source>
        <dbReference type="Google" id="ProtNLM"/>
    </source>
</evidence>
<dbReference type="GeneID" id="70583615"/>
<accession>A0A1T4KNA0</accession>
<name>A0A1T4KNA0_VIBCI</name>
<reference evidence="3" key="1">
    <citation type="submission" date="2017-02" db="EMBL/GenBank/DDBJ databases">
        <authorList>
            <person name="Varghese N."/>
            <person name="Submissions S."/>
        </authorList>
    </citation>
    <scope>NUCLEOTIDE SEQUENCE [LARGE SCALE GENOMIC DNA]</scope>
    <source>
        <strain evidence="3">DSM 19608</strain>
    </source>
</reference>
<dbReference type="RefSeq" id="WP_078924696.1">
    <property type="nucleotide sequence ID" value="NZ_FUXB01000001.1"/>
</dbReference>
<dbReference type="STRING" id="1123491.SAMN02745782_00293"/>
<dbReference type="EMBL" id="FUXB01000001">
    <property type="protein sequence ID" value="SJZ43886.1"/>
    <property type="molecule type" value="Genomic_DNA"/>
</dbReference>
<dbReference type="OrthoDB" id="9790409at2"/>
<sequence>MNKILFQLTALFSGLLFGIGMVISGMANPTKVIGFLDITGAWDPSLIFVMGGALLVFMPAYFLLIKPKQKPLNAPEFCLAKNSLIDSKLLMGALLFGLGWGIAGICPGPAVSSLALGNPGVWVFFISMMVGLGVMNRWLKVKNH</sequence>
<proteinExistence type="predicted"/>